<dbReference type="SUPFAM" id="SSF56059">
    <property type="entry name" value="Glutathione synthetase ATP-binding domain-like"/>
    <property type="match status" value="1"/>
</dbReference>
<accession>A0A918KEB5</accession>
<name>A0A918KEB5_9GAMM</name>
<proteinExistence type="predicted"/>
<evidence type="ECO:0000313" key="2">
    <source>
        <dbReference type="Proteomes" id="UP000626148"/>
    </source>
</evidence>
<evidence type="ECO:0000313" key="1">
    <source>
        <dbReference type="EMBL" id="GGX60395.1"/>
    </source>
</evidence>
<sequence>MTDTTRIAFIGRKQGTDHRRAGQYDGGWTLERPRKGEEAGLAASGLEKTDDVSRADLVYTRINPERVNRRALKRVQRAEARVPERAVIVNSATHFERYADKAQCFTHWREAGLPCPGFHIKSPWTPQHRLVETLMPLLQRYQGLYLRTSNEDSGKGIHYLPADATSADVKRTIRHLRWRSLTNKVSQSRLMAVEPIDTRTASGVAHVFRAHVVGDNILGGYALVGSGPVVHARDVTVTHWDAFVEQNATFQDIIQTPELRRQIILACQVLGAQVGAVEFFQTPNGLCFLELNPMWGGHHRFGDEVFMAHLNQHGQRPELEHVRHWLDAETYYTHLYQALADLTQKRPQPQRYSQSA</sequence>
<evidence type="ECO:0008006" key="3">
    <source>
        <dbReference type="Google" id="ProtNLM"/>
    </source>
</evidence>
<comment type="caution">
    <text evidence="1">The sequence shown here is derived from an EMBL/GenBank/DDBJ whole genome shotgun (WGS) entry which is preliminary data.</text>
</comment>
<keyword evidence="2" id="KW-1185">Reference proteome</keyword>
<dbReference type="Gene3D" id="3.30.470.20">
    <property type="entry name" value="ATP-grasp fold, B domain"/>
    <property type="match status" value="1"/>
</dbReference>
<reference evidence="1" key="1">
    <citation type="journal article" date="2014" name="Int. J. Syst. Evol. Microbiol.">
        <title>Complete genome sequence of Corynebacterium casei LMG S-19264T (=DSM 44701T), isolated from a smear-ripened cheese.</title>
        <authorList>
            <consortium name="US DOE Joint Genome Institute (JGI-PGF)"/>
            <person name="Walter F."/>
            <person name="Albersmeier A."/>
            <person name="Kalinowski J."/>
            <person name="Ruckert C."/>
        </authorList>
    </citation>
    <scope>NUCLEOTIDE SEQUENCE</scope>
    <source>
        <strain evidence="1">KCTC 22169</strain>
    </source>
</reference>
<dbReference type="RefSeq" id="WP_189610195.1">
    <property type="nucleotide sequence ID" value="NZ_BMXR01000007.1"/>
</dbReference>
<dbReference type="Proteomes" id="UP000626148">
    <property type="component" value="Unassembled WGS sequence"/>
</dbReference>
<dbReference type="AlphaFoldDB" id="A0A918KEB5"/>
<organism evidence="1 2">
    <name type="scientific">Saccharospirillum salsuginis</name>
    <dbReference type="NCBI Taxonomy" id="418750"/>
    <lineage>
        <taxon>Bacteria</taxon>
        <taxon>Pseudomonadati</taxon>
        <taxon>Pseudomonadota</taxon>
        <taxon>Gammaproteobacteria</taxon>
        <taxon>Oceanospirillales</taxon>
        <taxon>Saccharospirillaceae</taxon>
        <taxon>Saccharospirillum</taxon>
    </lineage>
</organism>
<reference evidence="1" key="2">
    <citation type="submission" date="2020-09" db="EMBL/GenBank/DDBJ databases">
        <authorList>
            <person name="Sun Q."/>
            <person name="Kim S."/>
        </authorList>
    </citation>
    <scope>NUCLEOTIDE SEQUENCE</scope>
    <source>
        <strain evidence="1">KCTC 22169</strain>
    </source>
</reference>
<protein>
    <recommendedName>
        <fullName evidence="3">ATP-grasp domain-containing protein</fullName>
    </recommendedName>
</protein>
<dbReference type="EMBL" id="BMXR01000007">
    <property type="protein sequence ID" value="GGX60395.1"/>
    <property type="molecule type" value="Genomic_DNA"/>
</dbReference>
<gene>
    <name evidence="1" type="ORF">GCM10007392_30520</name>
</gene>